<dbReference type="KEGG" id="rad:CO657_25110"/>
<evidence type="ECO:0000313" key="1">
    <source>
        <dbReference type="EMBL" id="QAS81190.1"/>
    </source>
</evidence>
<evidence type="ECO:0000313" key="2">
    <source>
        <dbReference type="Proteomes" id="UP000220927"/>
    </source>
</evidence>
<keyword evidence="1" id="KW-0614">Plasmid</keyword>
<geneLocation type="plasmid" evidence="2">
    <name>prapfh23a</name>
</geneLocation>
<dbReference type="EMBL" id="CP034999">
    <property type="protein sequence ID" value="QAS81190.1"/>
    <property type="molecule type" value="Genomic_DNA"/>
</dbReference>
<protein>
    <submittedName>
        <fullName evidence="1">Uncharacterized protein</fullName>
    </submittedName>
</protein>
<dbReference type="AlphaFoldDB" id="A0AAE5WRL2"/>
<keyword evidence="2" id="KW-1185">Reference proteome</keyword>
<sequence length="117" mass="13269">MKRQFLLTDTTCITANLHRHRMNDQRKAGARSVTQIASSPPMRVHEGVPRHIILLDLSTPSADRFRPPAYADSSSNATALRETASNREFRMLQFELRENGLEITAHDKGKSYVPLPR</sequence>
<reference evidence="1 2" key="1">
    <citation type="submission" date="2019-01" db="EMBL/GenBank/DDBJ databases">
        <title>Genomic insights into the origins and evolution of symbiotic genes in the Phaseolus vulgaris microsymbionts.</title>
        <authorList>
            <person name="Tong W."/>
        </authorList>
    </citation>
    <scope>NUCLEOTIDE SEQUENCE [LARGE SCALE GENOMIC DNA]</scope>
    <source>
        <strain evidence="1 2">FH23</strain>
        <plasmid evidence="2">prapfh23a</plasmid>
    </source>
</reference>
<accession>A0AAE5WRL2</accession>
<dbReference type="RefSeq" id="WP_128715605.1">
    <property type="nucleotide sequence ID" value="NZ_CP034999.1"/>
</dbReference>
<dbReference type="Proteomes" id="UP000220927">
    <property type="component" value="Plasmid pRapFH23a"/>
</dbReference>
<name>A0AAE5WRL2_9HYPH</name>
<organism evidence="1 2">
    <name type="scientific">Rhizobium acidisoli</name>
    <dbReference type="NCBI Taxonomy" id="1538158"/>
    <lineage>
        <taxon>Bacteria</taxon>
        <taxon>Pseudomonadati</taxon>
        <taxon>Pseudomonadota</taxon>
        <taxon>Alphaproteobacteria</taxon>
        <taxon>Hyphomicrobiales</taxon>
        <taxon>Rhizobiaceae</taxon>
        <taxon>Rhizobium/Agrobacterium group</taxon>
        <taxon>Rhizobium</taxon>
    </lineage>
</organism>
<gene>
    <name evidence="1" type="ORF">CO657_25110</name>
</gene>
<proteinExistence type="predicted"/>